<gene>
    <name evidence="2" type="ORF">B6D06_09770</name>
</gene>
<evidence type="ECO:0000313" key="2">
    <source>
        <dbReference type="EMBL" id="OTQ48447.1"/>
    </source>
</evidence>
<dbReference type="RefSeq" id="WP_086320994.1">
    <property type="nucleotide sequence ID" value="NZ_NASK01000102.1"/>
</dbReference>
<dbReference type="EMBL" id="NASK01000102">
    <property type="protein sequence ID" value="OTQ48447.1"/>
    <property type="molecule type" value="Genomic_DNA"/>
</dbReference>
<dbReference type="NCBIfam" id="TIGR02532">
    <property type="entry name" value="IV_pilin_GFxxxE"/>
    <property type="match status" value="1"/>
</dbReference>
<sequence length="158" mass="18086">MQNSGFSLLELLFVISISAILAAIGVQHWKELQLRNELATTTKQLAYFLEEAQARAYNTNENYHVYYFFQPWCLSISKGEKPATCQEGTTYFMKPNNSVELSDLTDKKAISFWGRKNMAQTGTIELHNTIGTTQIIISYRGRIRFCKKNSYLPGLPRC</sequence>
<dbReference type="PROSITE" id="PS00409">
    <property type="entry name" value="PROKAR_NTER_METHYL"/>
    <property type="match status" value="1"/>
</dbReference>
<evidence type="ECO:0000313" key="3">
    <source>
        <dbReference type="Proteomes" id="UP000194968"/>
    </source>
</evidence>
<dbReference type="InterPro" id="IPR012902">
    <property type="entry name" value="N_methyl_site"/>
</dbReference>
<comment type="caution">
    <text evidence="2">The sequence shown here is derived from an EMBL/GenBank/DDBJ whole genome shotgun (WGS) entry which is preliminary data.</text>
</comment>
<dbReference type="AlphaFoldDB" id="A0A242NSV8"/>
<dbReference type="Gene3D" id="3.30.700.10">
    <property type="entry name" value="Glycoprotein, Type 4 Pilin"/>
    <property type="match status" value="1"/>
</dbReference>
<accession>A0A242NSV8</accession>
<dbReference type="OrthoDB" id="7065799at2"/>
<proteinExistence type="predicted"/>
<keyword evidence="1" id="KW-1133">Transmembrane helix</keyword>
<evidence type="ECO:0000256" key="1">
    <source>
        <dbReference type="SAM" id="Phobius"/>
    </source>
</evidence>
<name>A0A242NSV8_9GAMM</name>
<protein>
    <recommendedName>
        <fullName evidence="4">Prepilin-type N-terminal cleavage/methylation domain-containing protein</fullName>
    </recommendedName>
</protein>
<keyword evidence="1" id="KW-0812">Transmembrane</keyword>
<evidence type="ECO:0008006" key="4">
    <source>
        <dbReference type="Google" id="ProtNLM"/>
    </source>
</evidence>
<keyword evidence="1" id="KW-0472">Membrane</keyword>
<dbReference type="SUPFAM" id="SSF54523">
    <property type="entry name" value="Pili subunits"/>
    <property type="match status" value="1"/>
</dbReference>
<dbReference type="Pfam" id="PF07963">
    <property type="entry name" value="N_methyl"/>
    <property type="match status" value="1"/>
</dbReference>
<dbReference type="Proteomes" id="UP000194968">
    <property type="component" value="Unassembled WGS sequence"/>
</dbReference>
<feature type="transmembrane region" description="Helical" evidence="1">
    <location>
        <begin position="6"/>
        <end position="26"/>
    </location>
</feature>
<dbReference type="InterPro" id="IPR045584">
    <property type="entry name" value="Pilin-like"/>
</dbReference>
<organism evidence="2 3">
    <name type="scientific">Gilliamella apis</name>
    <dbReference type="NCBI Taxonomy" id="1970738"/>
    <lineage>
        <taxon>Bacteria</taxon>
        <taxon>Pseudomonadati</taxon>
        <taxon>Pseudomonadota</taxon>
        <taxon>Gammaproteobacteria</taxon>
        <taxon>Orbales</taxon>
        <taxon>Orbaceae</taxon>
        <taxon>Gilliamella</taxon>
    </lineage>
</organism>
<reference evidence="2 3" key="1">
    <citation type="submission" date="2017-03" db="EMBL/GenBank/DDBJ databases">
        <title>Comparative genomics of honeybee gut symbionts reveal geographically distinct and subgroup specific antibiotic resistance.</title>
        <authorList>
            <person name="Ludvigsen J."/>
            <person name="Porcellato D."/>
            <person name="Labee-Lund T.M."/>
            <person name="Amdam G.V."/>
            <person name="Rudi K."/>
        </authorList>
    </citation>
    <scope>NUCLEOTIDE SEQUENCE [LARGE SCALE GENOMIC DNA]</scope>
    <source>
        <strain evidence="2 3">A-4-12</strain>
    </source>
</reference>